<feature type="compositionally biased region" description="Polar residues" evidence="1">
    <location>
        <begin position="19"/>
        <end position="34"/>
    </location>
</feature>
<reference evidence="2" key="1">
    <citation type="submission" date="2017-03" db="EMBL/GenBank/DDBJ databases">
        <title>The mitochondrial genome of the carnivorous plant Utricularia reniformis (Lentibulariaceae): structure, comparative analysis and evolutionary landmarks.</title>
        <authorList>
            <person name="Silva S.R."/>
            <person name="Alvarenga D.O."/>
            <person name="Michael T.P."/>
            <person name="Miranda V.F.O."/>
            <person name="Varani A.M."/>
        </authorList>
    </citation>
    <scope>NUCLEOTIDE SEQUENCE</scope>
</reference>
<dbReference type="EMBL" id="KY774314">
    <property type="protein sequence ID" value="ART31284.1"/>
    <property type="molecule type" value="Genomic_DNA"/>
</dbReference>
<sequence length="34" mass="3402">MVDLSSSDSSLWARLGKQGKTTNSGSVATVSSGS</sequence>
<keyword evidence="2" id="KW-0496">Mitochondrion</keyword>
<evidence type="ECO:0000256" key="1">
    <source>
        <dbReference type="SAM" id="MobiDB-lite"/>
    </source>
</evidence>
<protein>
    <submittedName>
        <fullName evidence="2">Uncharacterized protein</fullName>
    </submittedName>
</protein>
<proteinExistence type="predicted"/>
<dbReference type="AlphaFoldDB" id="A0A1Y0B1M6"/>
<accession>A0A1Y0B1M6</accession>
<name>A0A1Y0B1M6_9LAMI</name>
<feature type="compositionally biased region" description="Polar residues" evidence="1">
    <location>
        <begin position="1"/>
        <end position="10"/>
    </location>
</feature>
<evidence type="ECO:0000313" key="2">
    <source>
        <dbReference type="EMBL" id="ART31284.1"/>
    </source>
</evidence>
<feature type="region of interest" description="Disordered" evidence="1">
    <location>
        <begin position="1"/>
        <end position="34"/>
    </location>
</feature>
<gene>
    <name evidence="2" type="ORF">AEK19_MT1062</name>
</gene>
<geneLocation type="mitochondrion" evidence="2"/>
<organism evidence="2">
    <name type="scientific">Utricularia reniformis</name>
    <dbReference type="NCBI Taxonomy" id="192314"/>
    <lineage>
        <taxon>Eukaryota</taxon>
        <taxon>Viridiplantae</taxon>
        <taxon>Streptophyta</taxon>
        <taxon>Embryophyta</taxon>
        <taxon>Tracheophyta</taxon>
        <taxon>Spermatophyta</taxon>
        <taxon>Magnoliopsida</taxon>
        <taxon>eudicotyledons</taxon>
        <taxon>Gunneridae</taxon>
        <taxon>Pentapetalae</taxon>
        <taxon>asterids</taxon>
        <taxon>lamiids</taxon>
        <taxon>Lamiales</taxon>
        <taxon>Lentibulariaceae</taxon>
        <taxon>Utricularia</taxon>
    </lineage>
</organism>